<dbReference type="AlphaFoldDB" id="A0A1T4R5J3"/>
<evidence type="ECO:0000313" key="3">
    <source>
        <dbReference type="Proteomes" id="UP000191153"/>
    </source>
</evidence>
<accession>A0A1T4R5J3</accession>
<keyword evidence="1" id="KW-0812">Transmembrane</keyword>
<evidence type="ECO:0000256" key="1">
    <source>
        <dbReference type="SAM" id="Phobius"/>
    </source>
</evidence>
<dbReference type="EMBL" id="FUWX01000044">
    <property type="protein sequence ID" value="SKA11340.1"/>
    <property type="molecule type" value="Genomic_DNA"/>
</dbReference>
<keyword evidence="3" id="KW-1185">Reference proteome</keyword>
<dbReference type="Proteomes" id="UP000191153">
    <property type="component" value="Unassembled WGS sequence"/>
</dbReference>
<dbReference type="STRING" id="180163.SAMN02745174_02584"/>
<keyword evidence="1" id="KW-1133">Transmembrane helix</keyword>
<feature type="transmembrane region" description="Helical" evidence="1">
    <location>
        <begin position="12"/>
        <end position="34"/>
    </location>
</feature>
<name>A0A1T4R5J3_9FUSO</name>
<evidence type="ECO:0000313" key="2">
    <source>
        <dbReference type="EMBL" id="SKA11340.1"/>
    </source>
</evidence>
<sequence length="40" mass="4559">MIQRIKKMSLYFLASIIIVPVFIGVVLLTILGNLKKIKNE</sequence>
<reference evidence="2 3" key="1">
    <citation type="submission" date="2017-02" db="EMBL/GenBank/DDBJ databases">
        <authorList>
            <person name="Peterson S.W."/>
        </authorList>
    </citation>
    <scope>NUCLEOTIDE SEQUENCE [LARGE SCALE GENOMIC DNA]</scope>
    <source>
        <strain evidence="2 3">ATCC 700028</strain>
    </source>
</reference>
<organism evidence="2 3">
    <name type="scientific">Cetobacterium ceti</name>
    <dbReference type="NCBI Taxonomy" id="180163"/>
    <lineage>
        <taxon>Bacteria</taxon>
        <taxon>Fusobacteriati</taxon>
        <taxon>Fusobacteriota</taxon>
        <taxon>Fusobacteriia</taxon>
        <taxon>Fusobacteriales</taxon>
        <taxon>Fusobacteriaceae</taxon>
        <taxon>Cetobacterium</taxon>
    </lineage>
</organism>
<gene>
    <name evidence="2" type="ORF">SAMN02745174_02584</name>
</gene>
<protein>
    <submittedName>
        <fullName evidence="2">Uncharacterized protein</fullName>
    </submittedName>
</protein>
<proteinExistence type="predicted"/>
<keyword evidence="1" id="KW-0472">Membrane</keyword>